<keyword evidence="8" id="KW-1003">Cell membrane</keyword>
<comment type="subcellular location">
    <subcellularLocation>
        <location evidence="8">Cell membrane</location>
        <topology evidence="8">Single-pass membrane protein</topology>
    </subcellularLocation>
    <text evidence="8">Colocalized with FtsZ to the nascent septal site.</text>
</comment>
<dbReference type="GO" id="GO:0000917">
    <property type="term" value="P:division septum assembly"/>
    <property type="evidence" value="ECO:0007669"/>
    <property type="project" value="UniProtKB-KW"/>
</dbReference>
<evidence type="ECO:0000256" key="3">
    <source>
        <dbReference type="ARBA" id="ARBA00022989"/>
    </source>
</evidence>
<evidence type="ECO:0000256" key="1">
    <source>
        <dbReference type="ARBA" id="ARBA00022618"/>
    </source>
</evidence>
<evidence type="ECO:0000256" key="2">
    <source>
        <dbReference type="ARBA" id="ARBA00022692"/>
    </source>
</evidence>
<keyword evidence="2 8" id="KW-0812">Transmembrane</keyword>
<dbReference type="GO" id="GO:0005886">
    <property type="term" value="C:plasma membrane"/>
    <property type="evidence" value="ECO:0007669"/>
    <property type="project" value="UniProtKB-SubCell"/>
</dbReference>
<evidence type="ECO:0000256" key="5">
    <source>
        <dbReference type="ARBA" id="ARBA00023136"/>
    </source>
</evidence>
<reference evidence="9 10" key="1">
    <citation type="submission" date="2019-04" db="EMBL/GenBank/DDBJ databases">
        <title>Bacillus sediminilitoris sp. nov., isolated from a tidal flat sediment on the East China Sea.</title>
        <authorList>
            <person name="Wei Y."/>
            <person name="Mao H."/>
            <person name="Fang J."/>
        </authorList>
    </citation>
    <scope>NUCLEOTIDE SEQUENCE [LARGE SCALE GENOMIC DNA]</scope>
    <source>
        <strain evidence="9 10">DSL-17</strain>
    </source>
</reference>
<dbReference type="OrthoDB" id="1654473at2"/>
<evidence type="ECO:0000313" key="9">
    <source>
        <dbReference type="EMBL" id="THF81965.1"/>
    </source>
</evidence>
<dbReference type="GO" id="GO:0000921">
    <property type="term" value="P:septin ring assembly"/>
    <property type="evidence" value="ECO:0007669"/>
    <property type="project" value="InterPro"/>
</dbReference>
<keyword evidence="3 8" id="KW-1133">Transmembrane helix</keyword>
<feature type="topological domain" description="Extracellular" evidence="8">
    <location>
        <begin position="1"/>
        <end position="2"/>
    </location>
</feature>
<evidence type="ECO:0000256" key="7">
    <source>
        <dbReference type="ARBA" id="ARBA00023306"/>
    </source>
</evidence>
<dbReference type="Pfam" id="PF06160">
    <property type="entry name" value="EzrA"/>
    <property type="match status" value="1"/>
</dbReference>
<proteinExistence type="inferred from homology"/>
<feature type="coiled-coil region" evidence="8">
    <location>
        <begin position="249"/>
        <end position="276"/>
    </location>
</feature>
<evidence type="ECO:0000313" key="10">
    <source>
        <dbReference type="Proteomes" id="UP000310334"/>
    </source>
</evidence>
<comment type="caution">
    <text evidence="9">The sequence shown here is derived from an EMBL/GenBank/DDBJ whole genome shotgun (WGS) entry which is preliminary data.</text>
</comment>
<keyword evidence="7 8" id="KW-0131">Cell cycle</keyword>
<evidence type="ECO:0000256" key="6">
    <source>
        <dbReference type="ARBA" id="ARBA00023210"/>
    </source>
</evidence>
<name>A0A4S4C2P7_9BACI</name>
<dbReference type="GO" id="GO:0005940">
    <property type="term" value="C:septin ring"/>
    <property type="evidence" value="ECO:0007669"/>
    <property type="project" value="InterPro"/>
</dbReference>
<organism evidence="9 10">
    <name type="scientific">Metabacillus sediminilitoris</name>
    <dbReference type="NCBI Taxonomy" id="2567941"/>
    <lineage>
        <taxon>Bacteria</taxon>
        <taxon>Bacillati</taxon>
        <taxon>Bacillota</taxon>
        <taxon>Bacilli</taxon>
        <taxon>Bacillales</taxon>
        <taxon>Bacillaceae</taxon>
        <taxon>Metabacillus</taxon>
    </lineage>
</organism>
<dbReference type="Proteomes" id="UP000310334">
    <property type="component" value="Unassembled WGS sequence"/>
</dbReference>
<protein>
    <recommendedName>
        <fullName evidence="8">Septation ring formation regulator EzrA</fullName>
    </recommendedName>
</protein>
<keyword evidence="6 8" id="KW-0717">Septation</keyword>
<sequence>MEVIVGLILLLCILFGVGYIYRRRIYKDVDRLEAWKIQIMNRSIIDELSKVKELKMVGQAEELFDQWRNEWDEIITTQLPEVEELLFDAEDHSDKYRFKKARNVLGHIEKVLTTVDENIDKIIEEINELVSSEEKNKVESEEIKQQVKKVKKTLLAHSYQFGKAHGKLEEKLAEVSEVLKQFDSETEEGNYLAAREILLKVKKELEHLQVKTNDIPKLLTECNITLPNLLNELEEGYKEMVGNGYYLEHIQVEIEIDKINKQIEGYRKQLENAEIDDVAESLQAIQESIDTIYDLLEKEVESNQFVKQAKETINHKLIELSEQNIATIEETNLVKQSYQLSNTELDRQKQIEKQLSQIVKKFEHINQNLQNDHVAHSIIKDELGEIDKQISQLLDDHNEYRDMLQTLRKDELQARESLNNLKRVLLEASRAVHQSNIPGLPVDFVELIDKARIEVQKVTLKLDEIPLNMIVVNQLLEDAVQTVESLKQYADEIIEQVTLVEKVIQYGNRYRSRNSQLATKFREAEELFRNYEYRKSLEAAAAALEQIEPGSLSKIQEIINEQKLK</sequence>
<dbReference type="RefSeq" id="WP_136352049.1">
    <property type="nucleotide sequence ID" value="NZ_CP046266.1"/>
</dbReference>
<gene>
    <name evidence="8 9" type="primary">ezrA</name>
    <name evidence="9" type="ORF">E6W99_04780</name>
</gene>
<comment type="function">
    <text evidence="8">Negative regulator of FtsZ ring formation; modulates the frequency and position of FtsZ ring formation. Inhibits FtsZ ring formation at polar sites. Interacts either with FtsZ or with one of its binding partners to promote depolymerization.</text>
</comment>
<dbReference type="AlphaFoldDB" id="A0A4S4C2P7"/>
<keyword evidence="5 8" id="KW-0472">Membrane</keyword>
<comment type="similarity">
    <text evidence="8">Belongs to the EzrA family.</text>
</comment>
<evidence type="ECO:0000256" key="4">
    <source>
        <dbReference type="ARBA" id="ARBA00023054"/>
    </source>
</evidence>
<accession>A0A4S4C2P7</accession>
<keyword evidence="10" id="KW-1185">Reference proteome</keyword>
<keyword evidence="1 8" id="KW-0132">Cell division</keyword>
<feature type="topological domain" description="Cytoplasmic" evidence="8">
    <location>
        <begin position="22"/>
        <end position="565"/>
    </location>
</feature>
<dbReference type="NCBIfam" id="NF003413">
    <property type="entry name" value="PRK04778.1-7"/>
    <property type="match status" value="1"/>
</dbReference>
<keyword evidence="4 8" id="KW-0175">Coiled coil</keyword>
<dbReference type="InterPro" id="IPR010379">
    <property type="entry name" value="EzrA"/>
</dbReference>
<dbReference type="HAMAP" id="MF_00728">
    <property type="entry name" value="EzrA"/>
    <property type="match status" value="1"/>
</dbReference>
<dbReference type="EMBL" id="SSNT01000003">
    <property type="protein sequence ID" value="THF81965.1"/>
    <property type="molecule type" value="Genomic_DNA"/>
</dbReference>
<feature type="coiled-coil region" evidence="8">
    <location>
        <begin position="390"/>
        <end position="424"/>
    </location>
</feature>
<evidence type="ECO:0000256" key="8">
    <source>
        <dbReference type="HAMAP-Rule" id="MF_00728"/>
    </source>
</evidence>